<dbReference type="PANTHER" id="PTHR23028">
    <property type="entry name" value="ACETYLTRANSFERASE"/>
    <property type="match status" value="1"/>
</dbReference>
<keyword evidence="2" id="KW-0808">Transferase</keyword>
<reference evidence="2" key="1">
    <citation type="submission" date="2014-11" db="EMBL/GenBank/DDBJ databases">
        <authorList>
            <person name="Malar M.C."/>
            <person name="Sen D."/>
            <person name="Tripathy S."/>
        </authorList>
    </citation>
    <scope>NUCLEOTIDE SEQUENCE</scope>
    <source>
        <strain evidence="2">BDU141951</strain>
    </source>
</reference>
<dbReference type="GO" id="GO:0000271">
    <property type="term" value="P:polysaccharide biosynthetic process"/>
    <property type="evidence" value="ECO:0007669"/>
    <property type="project" value="TreeGrafter"/>
</dbReference>
<reference evidence="2" key="2">
    <citation type="journal article" date="2015" name="Genome Announc.">
        <title>Draft Genome Sequence of Filamentous Marine Cyanobacterium Lyngbya confervoides Strain BDU141951.</title>
        <authorList>
            <person name="Chandrababunaidu M.M."/>
            <person name="Sen D."/>
            <person name="Tripathy S."/>
        </authorList>
    </citation>
    <scope>NUCLEOTIDE SEQUENCE</scope>
    <source>
        <strain evidence="2">BDU141951</strain>
    </source>
</reference>
<dbReference type="InterPro" id="IPR050879">
    <property type="entry name" value="Acyltransferase_3"/>
</dbReference>
<organism evidence="2">
    <name type="scientific">Lyngbya confervoides BDU141951</name>
    <dbReference type="NCBI Taxonomy" id="1574623"/>
    <lineage>
        <taxon>Bacteria</taxon>
        <taxon>Bacillati</taxon>
        <taxon>Cyanobacteriota</taxon>
        <taxon>Cyanophyceae</taxon>
        <taxon>Oscillatoriophycideae</taxon>
        <taxon>Oscillatoriales</taxon>
        <taxon>Microcoleaceae</taxon>
        <taxon>Lyngbya</taxon>
    </lineage>
</organism>
<sequence length="388" mass="44187">MTTPASNISATSPILPDQDSAKTIEHHIPELDGLRAIAILIVVLSHTGVWPFPGHGAAGVWIFFALSGYLLTRQVLIRGFWSPRLILAFYIKRFFRIIPSFIFVIFFSMLVFKNDLDSFLMTISFRYEDTGNYLWAVRQELLFYIILPILLAPLSLKRSNLGKVSAIFLIAYLLASNLIVTATAGLPVSLRITHYVSVFLFGVLTALLMTENFYTFRSHKSYNTLNFISISLLVFFCCFNRDVATLLLGADSPLVTNYSWKNVDFFGVMSCLIIAFSHHFVFENEKELFLLSILRNKFLRLVGKYSYGIYLIHMPLIPVFVKWTQNTSLLNMPVEDNAFLNVSRFLTPMIIFLLTSLFSTVLAVLLHAFIEQPSVRFGRLMILKLGLK</sequence>
<keyword evidence="2" id="KW-0012">Acyltransferase</keyword>
<reference evidence="2" key="3">
    <citation type="submission" date="2020-02" db="EMBL/GenBank/DDBJ databases">
        <authorList>
            <person name="Sarangi A.N."/>
            <person name="Ghosh S."/>
            <person name="Mukherjee M."/>
            <person name="Tripathy S."/>
        </authorList>
    </citation>
    <scope>NUCLEOTIDE SEQUENCE</scope>
    <source>
        <strain evidence="2">BDU141951</strain>
    </source>
</reference>
<comment type="caution">
    <text evidence="2">The sequence shown here is derived from an EMBL/GenBank/DDBJ whole genome shotgun (WGS) entry which is preliminary data.</text>
</comment>
<evidence type="ECO:0000259" key="1">
    <source>
        <dbReference type="Pfam" id="PF01757"/>
    </source>
</evidence>
<feature type="domain" description="Acyltransferase 3" evidence="1">
    <location>
        <begin position="29"/>
        <end position="366"/>
    </location>
</feature>
<proteinExistence type="predicted"/>
<dbReference type="PANTHER" id="PTHR23028:SF53">
    <property type="entry name" value="ACYL_TRANSF_3 DOMAIN-CONTAINING PROTEIN"/>
    <property type="match status" value="1"/>
</dbReference>
<protein>
    <submittedName>
        <fullName evidence="2">Acyltransferase</fullName>
    </submittedName>
</protein>
<dbReference type="InterPro" id="IPR002656">
    <property type="entry name" value="Acyl_transf_3_dom"/>
</dbReference>
<dbReference type="GO" id="GO:0016747">
    <property type="term" value="F:acyltransferase activity, transferring groups other than amino-acyl groups"/>
    <property type="evidence" value="ECO:0007669"/>
    <property type="project" value="InterPro"/>
</dbReference>
<dbReference type="Pfam" id="PF01757">
    <property type="entry name" value="Acyl_transf_3"/>
    <property type="match status" value="1"/>
</dbReference>
<gene>
    <name evidence="2" type="ORF">QQ91_020490</name>
</gene>
<dbReference type="GO" id="GO:0016020">
    <property type="term" value="C:membrane"/>
    <property type="evidence" value="ECO:0007669"/>
    <property type="project" value="TreeGrafter"/>
</dbReference>
<dbReference type="EMBL" id="JTHE02000003">
    <property type="protein sequence ID" value="NEV69479.1"/>
    <property type="molecule type" value="Genomic_DNA"/>
</dbReference>
<accession>A0A0C1V9Y1</accession>
<evidence type="ECO:0000313" key="2">
    <source>
        <dbReference type="EMBL" id="NEV69479.1"/>
    </source>
</evidence>
<name>A0A0C1V9Y1_9CYAN</name>
<dbReference type="AlphaFoldDB" id="A0A0C1V9Y1"/>